<dbReference type="GO" id="GO:0046983">
    <property type="term" value="F:protein dimerization activity"/>
    <property type="evidence" value="ECO:0007669"/>
    <property type="project" value="InterPro"/>
</dbReference>
<keyword evidence="5" id="KW-0539">Nucleus</keyword>
<sequence>MRSSTNTNSSYSSHPKSLHFVSQTQNSTGNRPTHFDGLDSQRRVMATATPHESQKRPATSTPAPPASKRVRSSAVSSRSQTSLSIRQIEIAQRAAASLPIPYRIDEQADAAKHVHAARAIDCWALTAEAEHEAEPSDNEKAHLQARDKECLSSTLIDLRKPQTLWIRCIECLGLGKWKVWKNNLNGGSTKHIRAHLIKEHRLAYLAACEQINYVPTSASRLNVCDDDVNEPLTSEGILRHLTEWFAEDDISFNMVSHRGFRRFVNYIGQGKVTTKDLPDRHSIATKAAALSVEAKERIKDEIKHARGKVSCTTDLWTDDSQRAFMCITAHFHNAQKRQVNRLIAFRIIEGSHTGGCLAENFFEVMEEFGIVRKLGWITMDNASNNDSMMTQLEEYMVTRGMDFDRHGNRLRCFPHVVNLAVQDIIGDLSVSSKDYEKNLAQRGIKLDGQPELQAYLSALSRELLERIRRTITALRRTQRRQGLRRTIVAGNSDNSWNLKLLELKLDCPTRWSSSRDMIERLLYLYPAVSRYIASDPTLAEYVITHADYEALHDILTVLNFAHRAQELLSSDRTPTLSFAIPLYHALVDQWTQLRATLPALSYAILAGIKKLNLYLDKTRSSPVHIVAMALNPSIRYEWFDRIGPSEGEKARTVVKQYMLRCLEDQQKERRESSVVQPNRSCGPTEAAAKRLNVGYSNLLASGVDTRPASRVFPSLLEPSSTPSSSAYTTSEISQSSSSYSSDAVSTHTSTTSTGQPSTALNMATVELEHRKLEEEPIIAAEEMNGLSPVDYWLSRSDELPIVYRVALDVLPAQASSVSSERIFSSTNVEALQILKHSLRSGRVTPFSDTPTTLDFMSHHRDDLSGDSAILTVD</sequence>
<proteinExistence type="predicted"/>
<evidence type="ECO:0000313" key="9">
    <source>
        <dbReference type="Proteomes" id="UP000030108"/>
    </source>
</evidence>
<feature type="compositionally biased region" description="Basic and acidic residues" evidence="6">
    <location>
        <begin position="33"/>
        <end position="42"/>
    </location>
</feature>
<dbReference type="GO" id="GO:0005634">
    <property type="term" value="C:nucleus"/>
    <property type="evidence" value="ECO:0007669"/>
    <property type="project" value="UniProtKB-SubCell"/>
</dbReference>
<dbReference type="SUPFAM" id="SSF53098">
    <property type="entry name" value="Ribonuclease H-like"/>
    <property type="match status" value="1"/>
</dbReference>
<dbReference type="PANTHER" id="PTHR46481">
    <property type="entry name" value="ZINC FINGER BED DOMAIN-CONTAINING PROTEIN 4"/>
    <property type="match status" value="1"/>
</dbReference>
<feature type="domain" description="HAT C-terminal dimerisation" evidence="7">
    <location>
        <begin position="772"/>
        <end position="828"/>
    </location>
</feature>
<feature type="region of interest" description="Disordered" evidence="6">
    <location>
        <begin position="713"/>
        <end position="759"/>
    </location>
</feature>
<feature type="non-terminal residue" evidence="8">
    <location>
        <position position="873"/>
    </location>
</feature>
<evidence type="ECO:0000256" key="1">
    <source>
        <dbReference type="ARBA" id="ARBA00004123"/>
    </source>
</evidence>
<comment type="subcellular location">
    <subcellularLocation>
        <location evidence="1">Nucleus</location>
    </subcellularLocation>
</comment>
<evidence type="ECO:0000313" key="8">
    <source>
        <dbReference type="EMBL" id="EUC65415.1"/>
    </source>
</evidence>
<gene>
    <name evidence="8" type="ORF">RSOL_445810</name>
</gene>
<dbReference type="InterPro" id="IPR008906">
    <property type="entry name" value="HATC_C_dom"/>
</dbReference>
<feature type="region of interest" description="Disordered" evidence="6">
    <location>
        <begin position="1"/>
        <end position="82"/>
    </location>
</feature>
<dbReference type="OrthoDB" id="2790258at2759"/>
<feature type="compositionally biased region" description="Polar residues" evidence="6">
    <location>
        <begin position="750"/>
        <end position="759"/>
    </location>
</feature>
<evidence type="ECO:0000256" key="3">
    <source>
        <dbReference type="ARBA" id="ARBA00022771"/>
    </source>
</evidence>
<keyword evidence="4" id="KW-0862">Zinc</keyword>
<dbReference type="Proteomes" id="UP000030108">
    <property type="component" value="Unassembled WGS sequence"/>
</dbReference>
<evidence type="ECO:0000259" key="7">
    <source>
        <dbReference type="Pfam" id="PF05699"/>
    </source>
</evidence>
<evidence type="ECO:0000256" key="4">
    <source>
        <dbReference type="ARBA" id="ARBA00022833"/>
    </source>
</evidence>
<evidence type="ECO:0000256" key="6">
    <source>
        <dbReference type="SAM" id="MobiDB-lite"/>
    </source>
</evidence>
<dbReference type="PANTHER" id="PTHR46481:SF10">
    <property type="entry name" value="ZINC FINGER BED DOMAIN-CONTAINING PROTEIN 39"/>
    <property type="match status" value="1"/>
</dbReference>
<reference evidence="9" key="1">
    <citation type="journal article" date="2014" name="Genome Announc.">
        <title>Draft genome sequence of the plant-pathogenic soil fungus Rhizoctonia solani anastomosis group 3 strain Rhs1AP.</title>
        <authorList>
            <person name="Cubeta M.A."/>
            <person name="Thomas E."/>
            <person name="Dean R.A."/>
            <person name="Jabaji S."/>
            <person name="Neate S.M."/>
            <person name="Tavantzis S."/>
            <person name="Toda T."/>
            <person name="Vilgalys R."/>
            <person name="Bharathan N."/>
            <person name="Fedorova-Abrams N."/>
            <person name="Pakala S.B."/>
            <person name="Pakala S.M."/>
            <person name="Zafar N."/>
            <person name="Joardar V."/>
            <person name="Losada L."/>
            <person name="Nierman W.C."/>
        </authorList>
    </citation>
    <scope>NUCLEOTIDE SEQUENCE [LARGE SCALE GENOMIC DNA]</scope>
    <source>
        <strain evidence="9">AG-3</strain>
    </source>
</reference>
<dbReference type="EMBL" id="JATN01000311">
    <property type="protein sequence ID" value="EUC65415.1"/>
    <property type="molecule type" value="Genomic_DNA"/>
</dbReference>
<feature type="compositionally biased region" description="Low complexity" evidence="6">
    <location>
        <begin position="713"/>
        <end position="749"/>
    </location>
</feature>
<dbReference type="GO" id="GO:0008270">
    <property type="term" value="F:zinc ion binding"/>
    <property type="evidence" value="ECO:0007669"/>
    <property type="project" value="UniProtKB-KW"/>
</dbReference>
<feature type="compositionally biased region" description="Low complexity" evidence="6">
    <location>
        <begin position="1"/>
        <end position="13"/>
    </location>
</feature>
<keyword evidence="3" id="KW-0863">Zinc-finger</keyword>
<evidence type="ECO:0000256" key="2">
    <source>
        <dbReference type="ARBA" id="ARBA00022723"/>
    </source>
</evidence>
<dbReference type="InterPro" id="IPR012337">
    <property type="entry name" value="RNaseH-like_sf"/>
</dbReference>
<comment type="caution">
    <text evidence="8">The sequence shown here is derived from an EMBL/GenBank/DDBJ whole genome shotgun (WGS) entry which is preliminary data.</text>
</comment>
<organism evidence="8 9">
    <name type="scientific">Rhizoctonia solani AG-3 Rhs1AP</name>
    <dbReference type="NCBI Taxonomy" id="1086054"/>
    <lineage>
        <taxon>Eukaryota</taxon>
        <taxon>Fungi</taxon>
        <taxon>Dikarya</taxon>
        <taxon>Basidiomycota</taxon>
        <taxon>Agaricomycotina</taxon>
        <taxon>Agaricomycetes</taxon>
        <taxon>Cantharellales</taxon>
        <taxon>Ceratobasidiaceae</taxon>
        <taxon>Rhizoctonia</taxon>
    </lineage>
</organism>
<dbReference type="InterPro" id="IPR052035">
    <property type="entry name" value="ZnF_BED_domain_contain"/>
</dbReference>
<keyword evidence="2" id="KW-0479">Metal-binding</keyword>
<dbReference type="AlphaFoldDB" id="X8JN82"/>
<protein>
    <submittedName>
        <fullName evidence="8">HAT family dimerization protein</fullName>
    </submittedName>
</protein>
<name>X8JN82_9AGAM</name>
<feature type="compositionally biased region" description="Low complexity" evidence="6">
    <location>
        <begin position="72"/>
        <end position="82"/>
    </location>
</feature>
<dbReference type="Pfam" id="PF05699">
    <property type="entry name" value="Dimer_Tnp_hAT"/>
    <property type="match status" value="1"/>
</dbReference>
<feature type="compositionally biased region" description="Polar residues" evidence="6">
    <location>
        <begin position="20"/>
        <end position="31"/>
    </location>
</feature>
<evidence type="ECO:0000256" key="5">
    <source>
        <dbReference type="ARBA" id="ARBA00023242"/>
    </source>
</evidence>
<accession>X8JN82</accession>